<reference evidence="10" key="1">
    <citation type="submission" date="2021-04" db="EMBL/GenBank/DDBJ databases">
        <authorList>
            <consortium name="Wellcome Sanger Institute Data Sharing"/>
        </authorList>
    </citation>
    <scope>NUCLEOTIDE SEQUENCE [LARGE SCALE GENOMIC DNA]</scope>
</reference>
<dbReference type="SUPFAM" id="SSF57424">
    <property type="entry name" value="LDL receptor-like module"/>
    <property type="match status" value="1"/>
</dbReference>
<dbReference type="SUPFAM" id="SSF56487">
    <property type="entry name" value="SRCR-like"/>
    <property type="match status" value="1"/>
</dbReference>
<evidence type="ECO:0000256" key="2">
    <source>
        <dbReference type="ARBA" id="ARBA00022801"/>
    </source>
</evidence>
<evidence type="ECO:0000313" key="10">
    <source>
        <dbReference type="Ensembl" id="ENSSAUP00010008153.1"/>
    </source>
</evidence>
<accession>A0A671U221</accession>
<dbReference type="InterPro" id="IPR036055">
    <property type="entry name" value="LDL_receptor-like_sf"/>
</dbReference>
<dbReference type="InterPro" id="IPR009003">
    <property type="entry name" value="Peptidase_S1_PA"/>
</dbReference>
<dbReference type="Gene3D" id="2.40.10.10">
    <property type="entry name" value="Trypsin-like serine proteases"/>
    <property type="match status" value="1"/>
</dbReference>
<dbReference type="InterPro" id="IPR018114">
    <property type="entry name" value="TRYPSIN_HIS"/>
</dbReference>
<dbReference type="GO" id="GO:0004252">
    <property type="term" value="F:serine-type endopeptidase activity"/>
    <property type="evidence" value="ECO:0007669"/>
    <property type="project" value="InterPro"/>
</dbReference>
<dbReference type="SMART" id="SM00192">
    <property type="entry name" value="LDLa"/>
    <property type="match status" value="1"/>
</dbReference>
<keyword evidence="2" id="KW-0378">Hydrolase</keyword>
<organism evidence="10 11">
    <name type="scientific">Sparus aurata</name>
    <name type="common">Gilthead sea bream</name>
    <dbReference type="NCBI Taxonomy" id="8175"/>
    <lineage>
        <taxon>Eukaryota</taxon>
        <taxon>Metazoa</taxon>
        <taxon>Chordata</taxon>
        <taxon>Craniata</taxon>
        <taxon>Vertebrata</taxon>
        <taxon>Euteleostomi</taxon>
        <taxon>Actinopterygii</taxon>
        <taxon>Neopterygii</taxon>
        <taxon>Teleostei</taxon>
        <taxon>Neoteleostei</taxon>
        <taxon>Acanthomorphata</taxon>
        <taxon>Eupercaria</taxon>
        <taxon>Spariformes</taxon>
        <taxon>Sparidae</taxon>
        <taxon>Sparus</taxon>
    </lineage>
</organism>
<dbReference type="PANTHER" id="PTHR24252:SF30">
    <property type="entry name" value="TRANSMEMBRANE SERINE PROTEASE 2"/>
    <property type="match status" value="1"/>
</dbReference>
<dbReference type="Ensembl" id="ENSSAUT00010008721.1">
    <property type="protein sequence ID" value="ENSSAUP00010008153.1"/>
    <property type="gene ID" value="ENSSAUG00010004041.1"/>
</dbReference>
<evidence type="ECO:0000313" key="11">
    <source>
        <dbReference type="Proteomes" id="UP000472265"/>
    </source>
</evidence>
<feature type="disulfide bond" evidence="5">
    <location>
        <begin position="128"/>
        <end position="143"/>
    </location>
</feature>
<dbReference type="InterPro" id="IPR002172">
    <property type="entry name" value="LDrepeatLR_classA_rpt"/>
</dbReference>
<evidence type="ECO:0000256" key="4">
    <source>
        <dbReference type="ARBA" id="ARBA00023157"/>
    </source>
</evidence>
<dbReference type="Proteomes" id="UP000472265">
    <property type="component" value="Chromosome 2"/>
</dbReference>
<dbReference type="InParanoid" id="A0A671U221"/>
<dbReference type="Pfam" id="PF00089">
    <property type="entry name" value="Trypsin"/>
    <property type="match status" value="1"/>
</dbReference>
<dbReference type="PROSITE" id="PS50287">
    <property type="entry name" value="SRCR_2"/>
    <property type="match status" value="1"/>
</dbReference>
<dbReference type="OMA" id="ARMCHAD"/>
<dbReference type="PROSITE" id="PS00134">
    <property type="entry name" value="TRYPSIN_HIS"/>
    <property type="match status" value="1"/>
</dbReference>
<evidence type="ECO:0000256" key="6">
    <source>
        <dbReference type="PROSITE-ProRule" id="PRU00196"/>
    </source>
</evidence>
<feature type="disulfide bond" evidence="5">
    <location>
        <begin position="116"/>
        <end position="134"/>
    </location>
</feature>
<dbReference type="Gene3D" id="3.10.250.10">
    <property type="entry name" value="SRCR-like domain"/>
    <property type="match status" value="1"/>
</dbReference>
<keyword evidence="3" id="KW-0720">Serine protease</keyword>
<dbReference type="GeneTree" id="ENSGT00940000155207"/>
<dbReference type="InterPro" id="IPR001254">
    <property type="entry name" value="Trypsin_dom"/>
</dbReference>
<evidence type="ECO:0000259" key="8">
    <source>
        <dbReference type="PROSITE" id="PS50240"/>
    </source>
</evidence>
<reference evidence="10" key="3">
    <citation type="submission" date="2025-09" db="UniProtKB">
        <authorList>
            <consortium name="Ensembl"/>
        </authorList>
    </citation>
    <scope>IDENTIFICATION</scope>
</reference>
<evidence type="ECO:0000256" key="5">
    <source>
        <dbReference type="PROSITE-ProRule" id="PRU00124"/>
    </source>
</evidence>
<protein>
    <submittedName>
        <fullName evidence="10">Transmembrane protease serine 2-like</fullName>
    </submittedName>
</protein>
<keyword evidence="7" id="KW-0812">Transmembrane</keyword>
<dbReference type="CDD" id="cd00112">
    <property type="entry name" value="LDLa"/>
    <property type="match status" value="1"/>
</dbReference>
<feature type="domain" description="Peptidase S1" evidence="8">
    <location>
        <begin position="249"/>
        <end position="483"/>
    </location>
</feature>
<dbReference type="CDD" id="cd00190">
    <property type="entry name" value="Tryp_SPc"/>
    <property type="match status" value="1"/>
</dbReference>
<evidence type="ECO:0000256" key="3">
    <source>
        <dbReference type="ARBA" id="ARBA00022825"/>
    </source>
</evidence>
<dbReference type="PROSITE" id="PS50068">
    <property type="entry name" value="LDLRA_2"/>
    <property type="match status" value="1"/>
</dbReference>
<feature type="transmembrane region" description="Helical" evidence="7">
    <location>
        <begin position="83"/>
        <end position="106"/>
    </location>
</feature>
<dbReference type="Pfam" id="PF15494">
    <property type="entry name" value="SRCR_2"/>
    <property type="match status" value="1"/>
</dbReference>
<feature type="domain" description="SRCR" evidence="9">
    <location>
        <begin position="153"/>
        <end position="188"/>
    </location>
</feature>
<dbReference type="PANTHER" id="PTHR24252">
    <property type="entry name" value="ACROSIN-RELATED"/>
    <property type="match status" value="1"/>
</dbReference>
<dbReference type="GO" id="GO:0016020">
    <property type="term" value="C:membrane"/>
    <property type="evidence" value="ECO:0007669"/>
    <property type="project" value="InterPro"/>
</dbReference>
<dbReference type="SMART" id="SM00202">
    <property type="entry name" value="SR"/>
    <property type="match status" value="1"/>
</dbReference>
<proteinExistence type="predicted"/>
<gene>
    <name evidence="10" type="primary">LOC115573792</name>
</gene>
<dbReference type="PROSITE" id="PS50240">
    <property type="entry name" value="TRYPSIN_DOM"/>
    <property type="match status" value="1"/>
</dbReference>
<name>A0A671U221_SPAAU</name>
<keyword evidence="7" id="KW-0472">Membrane</keyword>
<keyword evidence="4 5" id="KW-1015">Disulfide bond</keyword>
<keyword evidence="7" id="KW-1133">Transmembrane helix</keyword>
<dbReference type="InterPro" id="IPR036772">
    <property type="entry name" value="SRCR-like_dom_sf"/>
</dbReference>
<comment type="caution">
    <text evidence="6">Lacks conserved residue(s) required for the propagation of feature annotation.</text>
</comment>
<reference evidence="10" key="2">
    <citation type="submission" date="2025-08" db="UniProtKB">
        <authorList>
            <consortium name="Ensembl"/>
        </authorList>
    </citation>
    <scope>IDENTIFICATION</scope>
</reference>
<dbReference type="GO" id="GO:0006508">
    <property type="term" value="P:proteolysis"/>
    <property type="evidence" value="ECO:0007669"/>
    <property type="project" value="UniProtKB-KW"/>
</dbReference>
<dbReference type="FunFam" id="2.40.10.10:FF:000003">
    <property type="entry name" value="Transmembrane serine protease 3"/>
    <property type="match status" value="1"/>
</dbReference>
<evidence type="ECO:0000256" key="1">
    <source>
        <dbReference type="ARBA" id="ARBA00022670"/>
    </source>
</evidence>
<dbReference type="AlphaFoldDB" id="A0A671U221"/>
<dbReference type="SMART" id="SM00020">
    <property type="entry name" value="Tryp_SPc"/>
    <property type="match status" value="1"/>
</dbReference>
<dbReference type="Gene3D" id="4.10.400.10">
    <property type="entry name" value="Low-density Lipoprotein Receptor"/>
    <property type="match status" value="1"/>
</dbReference>
<keyword evidence="11" id="KW-1185">Reference proteome</keyword>
<dbReference type="InterPro" id="IPR001314">
    <property type="entry name" value="Peptidase_S1A"/>
</dbReference>
<dbReference type="PRINTS" id="PR00722">
    <property type="entry name" value="CHYMOTRYPSIN"/>
</dbReference>
<dbReference type="SUPFAM" id="SSF50494">
    <property type="entry name" value="Trypsin-like serine proteases"/>
    <property type="match status" value="1"/>
</dbReference>
<dbReference type="InterPro" id="IPR001190">
    <property type="entry name" value="SRCR"/>
</dbReference>
<sequence length="501" mass="54944">MIELSLDPSVNVKLLMVKQEMTTNPYPDLGPYFIHEDDQRKLSPPGRSDVQPQYIHHVAPKPPPEISHSIPKHKDVKKRCVKFTVAAVISLLLLLLLAGILLGYYYSSACVHGMQCGDGSCVWESEWCDGVKDCRAGQDEANCVRLHGSSFLLQIYSTQSRNWRTVCSLGWTEQLGRASCQQIGYSRGTYFKSGQQKTDSEDGFLRVKSDFKSDVSILQQLVLSDICPDNSVVTLRCTDCGKGVNSSRASGGRPASLGSWPWQVSLQVAGSHRCGGAIISPYWIVTAAHCVARTSSPGDWTVYAGIVDPLGSLFNPAYSVSRIITHEGFDSATRRNDIALMRLSKPLDVTASGNIGPVCLPSVGLNITVPQTGWITRFGPTANGDSDSEYLTEAQVSLIDTADCNSSIAYSGRISKDMLCARETGAATDLCHADSGGPLVTLQDGVWWLIGDSIWGEHCTEKNKPGVYGNVTYFLEWIYHQMRVKTKEKIKLVKGDFHFCM</sequence>
<evidence type="ECO:0000259" key="9">
    <source>
        <dbReference type="PROSITE" id="PS50287"/>
    </source>
</evidence>
<evidence type="ECO:0000256" key="7">
    <source>
        <dbReference type="SAM" id="Phobius"/>
    </source>
</evidence>
<keyword evidence="1" id="KW-0645">Protease</keyword>
<dbReference type="InterPro" id="IPR043504">
    <property type="entry name" value="Peptidase_S1_PA_chymotrypsin"/>
</dbReference>